<evidence type="ECO:0000256" key="17">
    <source>
        <dbReference type="ARBA" id="ARBA00023014"/>
    </source>
</evidence>
<evidence type="ECO:0000256" key="20">
    <source>
        <dbReference type="ARBA" id="ARBA00030800"/>
    </source>
</evidence>
<accession>A0A4Q1CF77</accession>
<keyword evidence="7" id="KW-1003">Cell membrane</keyword>
<dbReference type="EC" id="2.7.13.3" evidence="5"/>
<dbReference type="GO" id="GO:0005886">
    <property type="term" value="C:plasma membrane"/>
    <property type="evidence" value="ECO:0007669"/>
    <property type="project" value="UniProtKB-SubCell"/>
</dbReference>
<evidence type="ECO:0000256" key="15">
    <source>
        <dbReference type="ARBA" id="ARBA00023004"/>
    </source>
</evidence>
<keyword evidence="10" id="KW-0808">Transferase</keyword>
<dbReference type="InterPro" id="IPR036890">
    <property type="entry name" value="HATPase_C_sf"/>
</dbReference>
<evidence type="ECO:0000256" key="4">
    <source>
        <dbReference type="ARBA" id="ARBA00004651"/>
    </source>
</evidence>
<protein>
    <recommendedName>
        <fullName evidence="6">Oxygen sensor histidine kinase NreB</fullName>
        <ecNumber evidence="5">2.7.13.3</ecNumber>
    </recommendedName>
    <alternativeName>
        <fullName evidence="20">Nitrogen regulation protein B</fullName>
    </alternativeName>
</protein>
<comment type="catalytic activity">
    <reaction evidence="1">
        <text>ATP + protein L-histidine = ADP + protein N-phospho-L-histidine.</text>
        <dbReference type="EC" id="2.7.13.3"/>
    </reaction>
</comment>
<keyword evidence="17" id="KW-0411">Iron-sulfur</keyword>
<dbReference type="GO" id="GO:0051539">
    <property type="term" value="F:4 iron, 4 sulfur cluster binding"/>
    <property type="evidence" value="ECO:0007669"/>
    <property type="project" value="UniProtKB-KW"/>
</dbReference>
<dbReference type="PROSITE" id="PS50109">
    <property type="entry name" value="HIS_KIN"/>
    <property type="match status" value="1"/>
</dbReference>
<dbReference type="InterPro" id="IPR050482">
    <property type="entry name" value="Sensor_HK_TwoCompSys"/>
</dbReference>
<evidence type="ECO:0000256" key="18">
    <source>
        <dbReference type="ARBA" id="ARBA00023136"/>
    </source>
</evidence>
<dbReference type="Gene3D" id="3.30.565.10">
    <property type="entry name" value="Histidine kinase-like ATPase, C-terminal domain"/>
    <property type="match status" value="1"/>
</dbReference>
<comment type="cofactor">
    <cofactor evidence="2">
        <name>[4Fe-4S] cluster</name>
        <dbReference type="ChEBI" id="CHEBI:49883"/>
    </cofactor>
</comment>
<dbReference type="GO" id="GO:0000155">
    <property type="term" value="F:phosphorelay sensor kinase activity"/>
    <property type="evidence" value="ECO:0007669"/>
    <property type="project" value="InterPro"/>
</dbReference>
<feature type="domain" description="Histidine kinase" evidence="23">
    <location>
        <begin position="62"/>
        <end position="248"/>
    </location>
</feature>
<keyword evidence="25" id="KW-1185">Reference proteome</keyword>
<dbReference type="AlphaFoldDB" id="A0A4Q1CF77"/>
<evidence type="ECO:0000256" key="16">
    <source>
        <dbReference type="ARBA" id="ARBA00023012"/>
    </source>
</evidence>
<proteinExistence type="predicted"/>
<evidence type="ECO:0000256" key="8">
    <source>
        <dbReference type="ARBA" id="ARBA00022485"/>
    </source>
</evidence>
<keyword evidence="11 22" id="KW-0812">Transmembrane</keyword>
<keyword evidence="12" id="KW-0479">Metal-binding</keyword>
<keyword evidence="16" id="KW-0902">Two-component regulatory system</keyword>
<keyword evidence="9" id="KW-0963">Cytoplasm</keyword>
<dbReference type="Proteomes" id="UP000290204">
    <property type="component" value="Unassembled WGS sequence"/>
</dbReference>
<evidence type="ECO:0000256" key="6">
    <source>
        <dbReference type="ARBA" id="ARBA00017322"/>
    </source>
</evidence>
<evidence type="ECO:0000256" key="5">
    <source>
        <dbReference type="ARBA" id="ARBA00012438"/>
    </source>
</evidence>
<dbReference type="EMBL" id="SDHW01000006">
    <property type="protein sequence ID" value="RXK58558.1"/>
    <property type="molecule type" value="Genomic_DNA"/>
</dbReference>
<keyword evidence="18 22" id="KW-0472">Membrane</keyword>
<evidence type="ECO:0000256" key="2">
    <source>
        <dbReference type="ARBA" id="ARBA00001966"/>
    </source>
</evidence>
<dbReference type="PRINTS" id="PR00344">
    <property type="entry name" value="BCTRLSENSOR"/>
</dbReference>
<evidence type="ECO:0000256" key="10">
    <source>
        <dbReference type="ARBA" id="ARBA00022679"/>
    </source>
</evidence>
<keyword evidence="8" id="KW-0004">4Fe-4S</keyword>
<dbReference type="GO" id="GO:0046983">
    <property type="term" value="F:protein dimerization activity"/>
    <property type="evidence" value="ECO:0007669"/>
    <property type="project" value="InterPro"/>
</dbReference>
<evidence type="ECO:0000313" key="25">
    <source>
        <dbReference type="Proteomes" id="UP000290204"/>
    </source>
</evidence>
<evidence type="ECO:0000256" key="11">
    <source>
        <dbReference type="ARBA" id="ARBA00022692"/>
    </source>
</evidence>
<feature type="transmembrane region" description="Helical" evidence="22">
    <location>
        <begin position="6"/>
        <end position="28"/>
    </location>
</feature>
<evidence type="ECO:0000256" key="14">
    <source>
        <dbReference type="ARBA" id="ARBA00022989"/>
    </source>
</evidence>
<dbReference type="PANTHER" id="PTHR24421">
    <property type="entry name" value="NITRATE/NITRITE SENSOR PROTEIN NARX-RELATED"/>
    <property type="match status" value="1"/>
</dbReference>
<keyword evidence="15" id="KW-0408">Iron</keyword>
<dbReference type="Pfam" id="PF07730">
    <property type="entry name" value="HisKA_3"/>
    <property type="match status" value="1"/>
</dbReference>
<evidence type="ECO:0000259" key="23">
    <source>
        <dbReference type="PROSITE" id="PS50109"/>
    </source>
</evidence>
<comment type="function">
    <text evidence="19">Member of the two-component regulatory system NreB/NreC involved in the control of dissimilatory nitrate/nitrite reduction in response to oxygen. NreB functions as a direct oxygen sensor histidine kinase which is autophosphorylated, in the absence of oxygen, probably at the conserved histidine residue, and transfers its phosphate group probably to a conserved aspartate residue of NreC. NreB/NreC activates the expression of the nitrate (narGHJI) and nitrite (nir) reductase operons, as well as the putative nitrate transporter gene narT.</text>
</comment>
<evidence type="ECO:0000313" key="24">
    <source>
        <dbReference type="EMBL" id="RXK58558.1"/>
    </source>
</evidence>
<dbReference type="GO" id="GO:0046872">
    <property type="term" value="F:metal ion binding"/>
    <property type="evidence" value="ECO:0007669"/>
    <property type="project" value="UniProtKB-KW"/>
</dbReference>
<feature type="coiled-coil region" evidence="21">
    <location>
        <begin position="35"/>
        <end position="62"/>
    </location>
</feature>
<evidence type="ECO:0000256" key="3">
    <source>
        <dbReference type="ARBA" id="ARBA00004496"/>
    </source>
</evidence>
<organism evidence="24 25">
    <name type="scientific">Lacibacter luteus</name>
    <dbReference type="NCBI Taxonomy" id="2508719"/>
    <lineage>
        <taxon>Bacteria</taxon>
        <taxon>Pseudomonadati</taxon>
        <taxon>Bacteroidota</taxon>
        <taxon>Chitinophagia</taxon>
        <taxon>Chitinophagales</taxon>
        <taxon>Chitinophagaceae</taxon>
        <taxon>Lacibacter</taxon>
    </lineage>
</organism>
<evidence type="ECO:0000256" key="22">
    <source>
        <dbReference type="SAM" id="Phobius"/>
    </source>
</evidence>
<keyword evidence="14 22" id="KW-1133">Transmembrane helix</keyword>
<dbReference type="SUPFAM" id="SSF55874">
    <property type="entry name" value="ATPase domain of HSP90 chaperone/DNA topoisomerase II/histidine kinase"/>
    <property type="match status" value="1"/>
</dbReference>
<gene>
    <name evidence="24" type="ORF">ESA94_18170</name>
</gene>
<dbReference type="Pfam" id="PF02518">
    <property type="entry name" value="HATPase_c"/>
    <property type="match status" value="1"/>
</dbReference>
<comment type="caution">
    <text evidence="24">The sequence shown here is derived from an EMBL/GenBank/DDBJ whole genome shotgun (WGS) entry which is preliminary data.</text>
</comment>
<dbReference type="CDD" id="cd16917">
    <property type="entry name" value="HATPase_UhpB-NarQ-NarX-like"/>
    <property type="match status" value="1"/>
</dbReference>
<keyword evidence="13 24" id="KW-0418">Kinase</keyword>
<dbReference type="GO" id="GO:0005737">
    <property type="term" value="C:cytoplasm"/>
    <property type="evidence" value="ECO:0007669"/>
    <property type="project" value="UniProtKB-SubCell"/>
</dbReference>
<name>A0A4Q1CF77_9BACT</name>
<sequence>MDTQEKSIFILVVIAASVLGIVLLYFIVTIIRQQRKSKQLHLDKMQAEIRTLERERKRFASDLHDDLGPLLSAIRFKINSIDPSSPEDEQLIADVSQHIDDSLTRIREIAFNLMPGTLLRKGLVATVEEIISKTENHFPFIIKFSANENQLVDQEKSVHLYRIILEILHNTIKHAHATELTLSVYINETTVRFQSQDNGVGFDPEVVKNNAHGLGLKNLQSRVEIMGGEICIESEPGKGVHCSFEIPL</sequence>
<evidence type="ECO:0000256" key="21">
    <source>
        <dbReference type="SAM" id="Coils"/>
    </source>
</evidence>
<evidence type="ECO:0000256" key="19">
    <source>
        <dbReference type="ARBA" id="ARBA00024827"/>
    </source>
</evidence>
<keyword evidence="21" id="KW-0175">Coiled coil</keyword>
<evidence type="ECO:0000256" key="13">
    <source>
        <dbReference type="ARBA" id="ARBA00022777"/>
    </source>
</evidence>
<evidence type="ECO:0000256" key="7">
    <source>
        <dbReference type="ARBA" id="ARBA00022475"/>
    </source>
</evidence>
<dbReference type="InterPro" id="IPR011712">
    <property type="entry name" value="Sig_transdc_His_kin_sub3_dim/P"/>
</dbReference>
<dbReference type="SMART" id="SM00387">
    <property type="entry name" value="HATPase_c"/>
    <property type="match status" value="1"/>
</dbReference>
<dbReference type="InterPro" id="IPR005467">
    <property type="entry name" value="His_kinase_dom"/>
</dbReference>
<comment type="subcellular location">
    <subcellularLocation>
        <location evidence="4">Cell membrane</location>
        <topology evidence="4">Multi-pass membrane protein</topology>
    </subcellularLocation>
    <subcellularLocation>
        <location evidence="3">Cytoplasm</location>
    </subcellularLocation>
</comment>
<dbReference type="Gene3D" id="1.20.5.1930">
    <property type="match status" value="1"/>
</dbReference>
<dbReference type="InterPro" id="IPR003594">
    <property type="entry name" value="HATPase_dom"/>
</dbReference>
<reference evidence="24 25" key="1">
    <citation type="submission" date="2019-01" db="EMBL/GenBank/DDBJ databases">
        <title>Lacibacter sp. strain TTM-7.</title>
        <authorList>
            <person name="Chen W.-M."/>
        </authorList>
    </citation>
    <scope>NUCLEOTIDE SEQUENCE [LARGE SCALE GENOMIC DNA]</scope>
    <source>
        <strain evidence="24 25">TTM-7</strain>
    </source>
</reference>
<evidence type="ECO:0000256" key="1">
    <source>
        <dbReference type="ARBA" id="ARBA00000085"/>
    </source>
</evidence>
<dbReference type="InterPro" id="IPR004358">
    <property type="entry name" value="Sig_transdc_His_kin-like_C"/>
</dbReference>
<dbReference type="RefSeq" id="WP_129132361.1">
    <property type="nucleotide sequence ID" value="NZ_SDHW01000006.1"/>
</dbReference>
<evidence type="ECO:0000256" key="9">
    <source>
        <dbReference type="ARBA" id="ARBA00022490"/>
    </source>
</evidence>
<dbReference type="PANTHER" id="PTHR24421:SF37">
    <property type="entry name" value="SENSOR HISTIDINE KINASE NARS"/>
    <property type="match status" value="1"/>
</dbReference>
<dbReference type="OrthoDB" id="5401121at2"/>
<evidence type="ECO:0000256" key="12">
    <source>
        <dbReference type="ARBA" id="ARBA00022723"/>
    </source>
</evidence>